<name>A0AAD9IIU0_PROWI</name>
<dbReference type="PROSITE" id="PS00059">
    <property type="entry name" value="ADH_ZINC"/>
    <property type="match status" value="1"/>
</dbReference>
<evidence type="ECO:0000256" key="2">
    <source>
        <dbReference type="ARBA" id="ARBA00022723"/>
    </source>
</evidence>
<evidence type="ECO:0000256" key="4">
    <source>
        <dbReference type="ARBA" id="ARBA00023002"/>
    </source>
</evidence>
<comment type="cofactor">
    <cofactor evidence="1">
        <name>Zn(2+)</name>
        <dbReference type="ChEBI" id="CHEBI:29105"/>
    </cofactor>
</comment>
<dbReference type="CDD" id="cd08283">
    <property type="entry name" value="FDH_like_1"/>
    <property type="match status" value="1"/>
</dbReference>
<comment type="caution">
    <text evidence="6">The sequence shown here is derived from an EMBL/GenBank/DDBJ whole genome shotgun (WGS) entry which is preliminary data.</text>
</comment>
<evidence type="ECO:0000313" key="6">
    <source>
        <dbReference type="EMBL" id="KAK2077965.1"/>
    </source>
</evidence>
<reference evidence="6" key="1">
    <citation type="submission" date="2021-01" db="EMBL/GenBank/DDBJ databases">
        <authorList>
            <person name="Eckstrom K.M.E."/>
        </authorList>
    </citation>
    <scope>NUCLEOTIDE SEQUENCE</scope>
    <source>
        <strain evidence="6">UVCC 0001</strain>
    </source>
</reference>
<dbReference type="PANTHER" id="PTHR42813:SF1">
    <property type="entry name" value="DEHYDROGENASE, PUTATIVE (AFU_ORTHOLOGUE AFUA_5G03930)-RELATED"/>
    <property type="match status" value="1"/>
</dbReference>
<dbReference type="InterPro" id="IPR011032">
    <property type="entry name" value="GroES-like_sf"/>
</dbReference>
<proteinExistence type="predicted"/>
<dbReference type="SUPFAM" id="SSF51735">
    <property type="entry name" value="NAD(P)-binding Rossmann-fold domains"/>
    <property type="match status" value="1"/>
</dbReference>
<protein>
    <recommendedName>
        <fullName evidence="5">Enoyl reductase (ER) domain-containing protein</fullName>
    </recommendedName>
</protein>
<keyword evidence="2" id="KW-0479">Metal-binding</keyword>
<dbReference type="InterPro" id="IPR013154">
    <property type="entry name" value="ADH-like_N"/>
</dbReference>
<dbReference type="GO" id="GO:0016491">
    <property type="term" value="F:oxidoreductase activity"/>
    <property type="evidence" value="ECO:0007669"/>
    <property type="project" value="UniProtKB-KW"/>
</dbReference>
<evidence type="ECO:0000256" key="3">
    <source>
        <dbReference type="ARBA" id="ARBA00022833"/>
    </source>
</evidence>
<evidence type="ECO:0000313" key="7">
    <source>
        <dbReference type="Proteomes" id="UP001255856"/>
    </source>
</evidence>
<evidence type="ECO:0000259" key="5">
    <source>
        <dbReference type="SMART" id="SM00829"/>
    </source>
</evidence>
<dbReference type="Gene3D" id="3.40.50.720">
    <property type="entry name" value="NAD(P)-binding Rossmann-like Domain"/>
    <property type="match status" value="1"/>
</dbReference>
<dbReference type="SMART" id="SM00829">
    <property type="entry name" value="PKS_ER"/>
    <property type="match status" value="1"/>
</dbReference>
<dbReference type="InterPro" id="IPR036291">
    <property type="entry name" value="NAD(P)-bd_dom_sf"/>
</dbReference>
<feature type="domain" description="Enoyl reductase (ER)" evidence="5">
    <location>
        <begin position="8"/>
        <end position="384"/>
    </location>
</feature>
<dbReference type="EMBL" id="JASFZW010000005">
    <property type="protein sequence ID" value="KAK2077965.1"/>
    <property type="molecule type" value="Genomic_DNA"/>
</dbReference>
<dbReference type="PANTHER" id="PTHR42813">
    <property type="entry name" value="ZINC-TYPE ALCOHOL DEHYDROGENASE-LIKE"/>
    <property type="match status" value="1"/>
</dbReference>
<dbReference type="AlphaFoldDB" id="A0AAD9IIU0"/>
<dbReference type="Gene3D" id="3.90.180.10">
    <property type="entry name" value="Medium-chain alcohol dehydrogenases, catalytic domain"/>
    <property type="match status" value="1"/>
</dbReference>
<dbReference type="SUPFAM" id="SSF50129">
    <property type="entry name" value="GroES-like"/>
    <property type="match status" value="1"/>
</dbReference>
<dbReference type="InterPro" id="IPR020843">
    <property type="entry name" value="ER"/>
</dbReference>
<gene>
    <name evidence="6" type="ORF">QBZ16_003833</name>
</gene>
<dbReference type="InterPro" id="IPR002328">
    <property type="entry name" value="ADH_Zn_CS"/>
</dbReference>
<accession>A0AAD9IIU0</accession>
<sequence length="393" mass="41983">MKAVQWHGKQDVRVAEVPVPKITDPADVIIKITASGLCGSDLHLYNGSMPGMKKGDILGHEPMGIVEEVGPEVTKIKKGDRVVVAFDLGCGSCLYCKEGSFSCCASTNPTSDQEPLYGHRTGGILGYSHLTGGWAGGQAEYLRVPFADVNCLRVPSELTDDQVLFLSDIMPTGWHGAECGGVGEGDAVAIWGAGPVGLLAAHACRVRGASKVALVDVEQYRLDYARSRLPGVEVVNPNDGSVVEALHALFPAGPGPDVGIEAVGVHYPGSWLHKVEMKLGLETDPSYVINEMIMSVRKAGRIALIGAYAGYCNHFNIGAFMEKSLAMRGGQTPCQSYWPTLLPLLQQGKLDTTLVITHEWPLDKAPEAYKMFNEKTDEVIKVVLKPGLGTGSA</sequence>
<dbReference type="Proteomes" id="UP001255856">
    <property type="component" value="Unassembled WGS sequence"/>
</dbReference>
<dbReference type="Pfam" id="PF08240">
    <property type="entry name" value="ADH_N"/>
    <property type="match status" value="1"/>
</dbReference>
<keyword evidence="7" id="KW-1185">Reference proteome</keyword>
<organism evidence="6 7">
    <name type="scientific">Prototheca wickerhamii</name>
    <dbReference type="NCBI Taxonomy" id="3111"/>
    <lineage>
        <taxon>Eukaryota</taxon>
        <taxon>Viridiplantae</taxon>
        <taxon>Chlorophyta</taxon>
        <taxon>core chlorophytes</taxon>
        <taxon>Trebouxiophyceae</taxon>
        <taxon>Chlorellales</taxon>
        <taxon>Chlorellaceae</taxon>
        <taxon>Prototheca</taxon>
    </lineage>
</organism>
<keyword evidence="3" id="KW-0862">Zinc</keyword>
<evidence type="ECO:0000256" key="1">
    <source>
        <dbReference type="ARBA" id="ARBA00001947"/>
    </source>
</evidence>
<keyword evidence="4" id="KW-0560">Oxidoreductase</keyword>
<dbReference type="GO" id="GO:0008270">
    <property type="term" value="F:zinc ion binding"/>
    <property type="evidence" value="ECO:0007669"/>
    <property type="project" value="InterPro"/>
</dbReference>